<feature type="transmembrane region" description="Helical" evidence="6">
    <location>
        <begin position="221"/>
        <end position="244"/>
    </location>
</feature>
<keyword evidence="4 6" id="KW-1133">Transmembrane helix</keyword>
<comment type="subcellular location">
    <subcellularLocation>
        <location evidence="1">Membrane</location>
        <topology evidence="1">Multi-pass membrane protein</topology>
    </subcellularLocation>
</comment>
<evidence type="ECO:0000256" key="6">
    <source>
        <dbReference type="SAM" id="Phobius"/>
    </source>
</evidence>
<evidence type="ECO:0000259" key="7">
    <source>
        <dbReference type="PROSITE" id="PS50850"/>
    </source>
</evidence>
<sequence length="592" mass="64088">MTAQSDNTSAGEPNSPIDNEKAILAEQQIEHVPTHDRVPGHTNYYEKNGLRTVGDDMDHEHEPPMTTKRAMSLIAMAFLWTGSQIPVYLFGGVPPYIYGDIGGADRWIWMVLANLLALAAVCPFVGSLSDLIGRRYVAIIGACFIVLGMIVCSTAQTMNILICGMTFAGIGAGINELTALAATSELAPTAKRGKYVAILIFTIIPFCPSVLWSQLIAYHSTWRYCGLLAGLWAFIGLVLTVIFYHPPPRVNSQGLTRREILSQIDYVGGFLSVSGMLLFMMGMQWGGYQYEWHSAHVLAPLILGVFLMIAFCLWEIFGAKYPMFPRRINQVSSILTLTLIITFISGANFFSILMFWPTQAFNVYGHDPIGVGIRGLPVGFSILAGAFIALWALSAFRGNNKTILVISSVLMTAGCGALSVARVDNLHQLWGILVVASLGIGGIVVPASVMTTIVCPDDLIATVTALTLSIRVIGGSIGYCAYYNIFVSKFKPAAIYYIGGTLLKAGIKDPLVIKHAIELTGASLLKEISHLPGIEGNEVLYHAVVKAGQIAYADAYKWVYYASIAFGGVSIIAAAFLGDISKYMDDHVAVIM</sequence>
<evidence type="ECO:0000256" key="1">
    <source>
        <dbReference type="ARBA" id="ARBA00004141"/>
    </source>
</evidence>
<dbReference type="Proteomes" id="UP000800200">
    <property type="component" value="Unassembled WGS sequence"/>
</dbReference>
<feature type="transmembrane region" description="Helical" evidence="6">
    <location>
        <begin position="136"/>
        <end position="158"/>
    </location>
</feature>
<dbReference type="OrthoDB" id="4161376at2759"/>
<feature type="domain" description="Major facilitator superfamily (MFS) profile" evidence="7">
    <location>
        <begin position="70"/>
        <end position="517"/>
    </location>
</feature>
<keyword evidence="9" id="KW-1185">Reference proteome</keyword>
<feature type="transmembrane region" description="Helical" evidence="6">
    <location>
        <begin position="264"/>
        <end position="285"/>
    </location>
</feature>
<dbReference type="AlphaFoldDB" id="A0A6A6EKN7"/>
<dbReference type="PROSITE" id="PS50850">
    <property type="entry name" value="MFS"/>
    <property type="match status" value="1"/>
</dbReference>
<dbReference type="InterPro" id="IPR010573">
    <property type="entry name" value="MFS_Str1/Tri12-like"/>
</dbReference>
<organism evidence="8 9">
    <name type="scientific">Zopfia rhizophila CBS 207.26</name>
    <dbReference type="NCBI Taxonomy" id="1314779"/>
    <lineage>
        <taxon>Eukaryota</taxon>
        <taxon>Fungi</taxon>
        <taxon>Dikarya</taxon>
        <taxon>Ascomycota</taxon>
        <taxon>Pezizomycotina</taxon>
        <taxon>Dothideomycetes</taxon>
        <taxon>Dothideomycetes incertae sedis</taxon>
        <taxon>Zopfiaceae</taxon>
        <taxon>Zopfia</taxon>
    </lineage>
</organism>
<feature type="transmembrane region" description="Helical" evidence="6">
    <location>
        <begin position="376"/>
        <end position="396"/>
    </location>
</feature>
<gene>
    <name evidence="8" type="ORF">K469DRAFT_721318</name>
</gene>
<dbReference type="InterPro" id="IPR036259">
    <property type="entry name" value="MFS_trans_sf"/>
</dbReference>
<dbReference type="FunFam" id="1.20.1250.20:FF:000784">
    <property type="entry name" value="MFS drug efflux pump"/>
    <property type="match status" value="1"/>
</dbReference>
<reference evidence="8" key="1">
    <citation type="journal article" date="2020" name="Stud. Mycol.">
        <title>101 Dothideomycetes genomes: a test case for predicting lifestyles and emergence of pathogens.</title>
        <authorList>
            <person name="Haridas S."/>
            <person name="Albert R."/>
            <person name="Binder M."/>
            <person name="Bloem J."/>
            <person name="Labutti K."/>
            <person name="Salamov A."/>
            <person name="Andreopoulos B."/>
            <person name="Baker S."/>
            <person name="Barry K."/>
            <person name="Bills G."/>
            <person name="Bluhm B."/>
            <person name="Cannon C."/>
            <person name="Castanera R."/>
            <person name="Culley D."/>
            <person name="Daum C."/>
            <person name="Ezra D."/>
            <person name="Gonzalez J."/>
            <person name="Henrissat B."/>
            <person name="Kuo A."/>
            <person name="Liang C."/>
            <person name="Lipzen A."/>
            <person name="Lutzoni F."/>
            <person name="Magnuson J."/>
            <person name="Mondo S."/>
            <person name="Nolan M."/>
            <person name="Ohm R."/>
            <person name="Pangilinan J."/>
            <person name="Park H.-J."/>
            <person name="Ramirez L."/>
            <person name="Alfaro M."/>
            <person name="Sun H."/>
            <person name="Tritt A."/>
            <person name="Yoshinaga Y."/>
            <person name="Zwiers L.-H."/>
            <person name="Turgeon B."/>
            <person name="Goodwin S."/>
            <person name="Spatafora J."/>
            <person name="Crous P."/>
            <person name="Grigoriev I."/>
        </authorList>
    </citation>
    <scope>NUCLEOTIDE SEQUENCE</scope>
    <source>
        <strain evidence="8">CBS 207.26</strain>
    </source>
</reference>
<dbReference type="Pfam" id="PF06609">
    <property type="entry name" value="TRI12"/>
    <property type="match status" value="1"/>
</dbReference>
<dbReference type="GO" id="GO:0022857">
    <property type="term" value="F:transmembrane transporter activity"/>
    <property type="evidence" value="ECO:0007669"/>
    <property type="project" value="InterPro"/>
</dbReference>
<feature type="transmembrane region" description="Helical" evidence="6">
    <location>
        <begin position="107"/>
        <end position="129"/>
    </location>
</feature>
<feature type="transmembrane region" description="Helical" evidence="6">
    <location>
        <begin position="297"/>
        <end position="319"/>
    </location>
</feature>
<feature type="transmembrane region" description="Helical" evidence="6">
    <location>
        <begin position="331"/>
        <end position="356"/>
    </location>
</feature>
<keyword evidence="5 6" id="KW-0472">Membrane</keyword>
<evidence type="ECO:0000256" key="2">
    <source>
        <dbReference type="ARBA" id="ARBA00022448"/>
    </source>
</evidence>
<protein>
    <submittedName>
        <fullName evidence="8">MFS general substrate transporter</fullName>
    </submittedName>
</protein>
<accession>A0A6A6EKN7</accession>
<feature type="transmembrane region" description="Helical" evidence="6">
    <location>
        <begin position="459"/>
        <end position="485"/>
    </location>
</feature>
<dbReference type="Gene3D" id="1.20.1250.20">
    <property type="entry name" value="MFS general substrate transporter like domains"/>
    <property type="match status" value="2"/>
</dbReference>
<dbReference type="InterPro" id="IPR020846">
    <property type="entry name" value="MFS_dom"/>
</dbReference>
<evidence type="ECO:0000313" key="9">
    <source>
        <dbReference type="Proteomes" id="UP000800200"/>
    </source>
</evidence>
<feature type="transmembrane region" description="Helical" evidence="6">
    <location>
        <begin position="558"/>
        <end position="577"/>
    </location>
</feature>
<dbReference type="PANTHER" id="PTHR23501:SF109">
    <property type="entry name" value="MAJOR FACILITATOR SUPERFAMILY (MFS) PROFILE DOMAIN-CONTAINING PROTEIN-RELATED"/>
    <property type="match status" value="1"/>
</dbReference>
<feature type="transmembrane region" description="Helical" evidence="6">
    <location>
        <begin position="164"/>
        <end position="183"/>
    </location>
</feature>
<feature type="transmembrane region" description="Helical" evidence="6">
    <location>
        <begin position="70"/>
        <end position="87"/>
    </location>
</feature>
<keyword evidence="2" id="KW-0813">Transport</keyword>
<dbReference type="GO" id="GO:0005886">
    <property type="term" value="C:plasma membrane"/>
    <property type="evidence" value="ECO:0007669"/>
    <property type="project" value="TreeGrafter"/>
</dbReference>
<evidence type="ECO:0000256" key="4">
    <source>
        <dbReference type="ARBA" id="ARBA00022989"/>
    </source>
</evidence>
<name>A0A6A6EKN7_9PEZI</name>
<evidence type="ECO:0000256" key="3">
    <source>
        <dbReference type="ARBA" id="ARBA00022692"/>
    </source>
</evidence>
<dbReference type="EMBL" id="ML994618">
    <property type="protein sequence ID" value="KAF2190456.1"/>
    <property type="molecule type" value="Genomic_DNA"/>
</dbReference>
<evidence type="ECO:0000313" key="8">
    <source>
        <dbReference type="EMBL" id="KAF2190456.1"/>
    </source>
</evidence>
<dbReference type="SUPFAM" id="SSF103473">
    <property type="entry name" value="MFS general substrate transporter"/>
    <property type="match status" value="2"/>
</dbReference>
<dbReference type="PANTHER" id="PTHR23501">
    <property type="entry name" value="MAJOR FACILITATOR SUPERFAMILY"/>
    <property type="match status" value="1"/>
</dbReference>
<proteinExistence type="predicted"/>
<feature type="transmembrane region" description="Helical" evidence="6">
    <location>
        <begin position="429"/>
        <end position="447"/>
    </location>
</feature>
<feature type="transmembrane region" description="Helical" evidence="6">
    <location>
        <begin position="195"/>
        <end position="215"/>
    </location>
</feature>
<keyword evidence="3 6" id="KW-0812">Transmembrane</keyword>
<evidence type="ECO:0000256" key="5">
    <source>
        <dbReference type="ARBA" id="ARBA00023136"/>
    </source>
</evidence>